<keyword evidence="5" id="KW-1185">Reference proteome</keyword>
<dbReference type="OrthoDB" id="9809781at2"/>
<sequence>MSTQKLTYEVLLIGDSGNVKRNKPDELLELMKVHLPHDEASAVIFLGDNVYPKGFPSEDDPLRKDAETVLIKHHEALKDYKGKVIFISGNHDWNKGKEDGLAYFLRQQNFLKDLFKQDDIFVPENGCPGPKEFNVSDDLVIVAINTQWWIQKGNKPLGKNEGCNIENEEDFFIQLEEILHRNQFKRILVLGHYPIYSYSLHGGRYKLKHHLFPFTLYKKNVYLPLPLVGSLLPLYRKYFGAKEDLSHPRFKILRARLKQIFKKYPGLIYAAGHEHNLQFIEKYQINYVISGAASKATYVLDSKHSRFGISAKGFFKLKFYSNKKVEIEAIIVDEKNEAGELVYDGWMV</sequence>
<dbReference type="Gene3D" id="3.60.21.10">
    <property type="match status" value="2"/>
</dbReference>
<organism evidence="4 5">
    <name type="scientific">Pedobacter cryophilus</name>
    <dbReference type="NCBI Taxonomy" id="2571271"/>
    <lineage>
        <taxon>Bacteria</taxon>
        <taxon>Pseudomonadati</taxon>
        <taxon>Bacteroidota</taxon>
        <taxon>Sphingobacteriia</taxon>
        <taxon>Sphingobacteriales</taxon>
        <taxon>Sphingobacteriaceae</taxon>
        <taxon>Pedobacter</taxon>
    </lineage>
</organism>
<comment type="caution">
    <text evidence="4">The sequence shown here is derived from an EMBL/GenBank/DDBJ whole genome shotgun (WGS) entry which is preliminary data.</text>
</comment>
<reference evidence="4 5" key="1">
    <citation type="submission" date="2019-04" db="EMBL/GenBank/DDBJ databases">
        <title>Pedobacter sp. AR-3-17 sp. nov., isolated from Arctic soil.</title>
        <authorList>
            <person name="Dahal R.H."/>
            <person name="Kim D.-U."/>
        </authorList>
    </citation>
    <scope>NUCLEOTIDE SEQUENCE [LARGE SCALE GENOMIC DNA]</scope>
    <source>
        <strain evidence="4 5">AR-3-17</strain>
    </source>
</reference>
<dbReference type="InterPro" id="IPR004843">
    <property type="entry name" value="Calcineurin-like_PHP"/>
</dbReference>
<accession>A0A4V5NYK5</accession>
<keyword evidence="1" id="KW-0732">Signal</keyword>
<dbReference type="PANTHER" id="PTHR10161:SF14">
    <property type="entry name" value="TARTRATE-RESISTANT ACID PHOSPHATASE TYPE 5"/>
    <property type="match status" value="1"/>
</dbReference>
<dbReference type="SUPFAM" id="SSF56300">
    <property type="entry name" value="Metallo-dependent phosphatases"/>
    <property type="match status" value="1"/>
</dbReference>
<dbReference type="Proteomes" id="UP000308181">
    <property type="component" value="Unassembled WGS sequence"/>
</dbReference>
<proteinExistence type="predicted"/>
<dbReference type="EMBL" id="SWBP01000006">
    <property type="protein sequence ID" value="TKB95930.1"/>
    <property type="molecule type" value="Genomic_DNA"/>
</dbReference>
<protein>
    <submittedName>
        <fullName evidence="4">Metallophosphoesterase</fullName>
    </submittedName>
</protein>
<dbReference type="GO" id="GO:0016787">
    <property type="term" value="F:hydrolase activity"/>
    <property type="evidence" value="ECO:0007669"/>
    <property type="project" value="UniProtKB-KW"/>
</dbReference>
<name>A0A4V5NYK5_9SPHI</name>
<evidence type="ECO:0000256" key="1">
    <source>
        <dbReference type="ARBA" id="ARBA00022729"/>
    </source>
</evidence>
<dbReference type="PANTHER" id="PTHR10161">
    <property type="entry name" value="TARTRATE-RESISTANT ACID PHOSPHATASE TYPE 5"/>
    <property type="match status" value="1"/>
</dbReference>
<evidence type="ECO:0000256" key="2">
    <source>
        <dbReference type="ARBA" id="ARBA00022801"/>
    </source>
</evidence>
<evidence type="ECO:0000313" key="5">
    <source>
        <dbReference type="Proteomes" id="UP000308181"/>
    </source>
</evidence>
<dbReference type="AlphaFoldDB" id="A0A4V5NYK5"/>
<dbReference type="InterPro" id="IPR051558">
    <property type="entry name" value="Metallophosphoesterase_PAP"/>
</dbReference>
<dbReference type="Pfam" id="PF00149">
    <property type="entry name" value="Metallophos"/>
    <property type="match status" value="1"/>
</dbReference>
<feature type="domain" description="Calcineurin-like phosphoesterase" evidence="3">
    <location>
        <begin position="10"/>
        <end position="208"/>
    </location>
</feature>
<dbReference type="RefSeq" id="WP_136827306.1">
    <property type="nucleotide sequence ID" value="NZ_SWBP01000006.1"/>
</dbReference>
<keyword evidence="2" id="KW-0378">Hydrolase</keyword>
<evidence type="ECO:0000313" key="4">
    <source>
        <dbReference type="EMBL" id="TKB95930.1"/>
    </source>
</evidence>
<gene>
    <name evidence="4" type="ORF">FA046_14740</name>
</gene>
<evidence type="ECO:0000259" key="3">
    <source>
        <dbReference type="Pfam" id="PF00149"/>
    </source>
</evidence>
<dbReference type="InterPro" id="IPR029052">
    <property type="entry name" value="Metallo-depent_PP-like"/>
</dbReference>